<feature type="compositionally biased region" description="Basic and acidic residues" evidence="1">
    <location>
        <begin position="1"/>
        <end position="16"/>
    </location>
</feature>
<evidence type="ECO:0000256" key="1">
    <source>
        <dbReference type="SAM" id="MobiDB-lite"/>
    </source>
</evidence>
<dbReference type="RefSeq" id="WP_024713615.1">
    <property type="nucleotide sequence ID" value="NZ_CP048852.1"/>
</dbReference>
<dbReference type="Proteomes" id="UP000501914">
    <property type="component" value="Chromosome"/>
</dbReference>
<protein>
    <submittedName>
        <fullName evidence="2">Spore protein</fullName>
    </submittedName>
</protein>
<name>A0A6H0WL56_9BACI</name>
<accession>A0A6H0WL56</accession>
<keyword evidence="3" id="KW-1185">Reference proteome</keyword>
<evidence type="ECO:0000313" key="2">
    <source>
        <dbReference type="EMBL" id="QIW81302.1"/>
    </source>
</evidence>
<feature type="compositionally biased region" description="Low complexity" evidence="1">
    <location>
        <begin position="22"/>
        <end position="50"/>
    </location>
</feature>
<dbReference type="AlphaFoldDB" id="A0A6H0WL56"/>
<dbReference type="KEGG" id="bteq:G4P54_16695"/>
<evidence type="ECO:0000313" key="3">
    <source>
        <dbReference type="Proteomes" id="UP000501914"/>
    </source>
</evidence>
<reference evidence="2 3" key="1">
    <citation type="submission" date="2020-02" db="EMBL/GenBank/DDBJ databases">
        <title>Genome sequencing, annotation and comparative genomic analysis of Bacillus tequilensis EA-CB0015, an effective biological control agent against Pseudocercospora fijiensis in banana plants.</title>
        <authorList>
            <person name="Cuellar-Gaviria T.Z."/>
            <person name="Ju K.-S."/>
            <person name="Villegas-Escobar V."/>
        </authorList>
    </citation>
    <scope>NUCLEOTIDE SEQUENCE [LARGE SCALE GENOMIC DNA]</scope>
    <source>
        <strain evidence="2 3">EA-CB0015</strain>
    </source>
</reference>
<organism evidence="2 3">
    <name type="scientific">Bacillus tequilensis</name>
    <dbReference type="NCBI Taxonomy" id="227866"/>
    <lineage>
        <taxon>Bacteria</taxon>
        <taxon>Bacillati</taxon>
        <taxon>Bacillota</taxon>
        <taxon>Bacilli</taxon>
        <taxon>Bacillales</taxon>
        <taxon>Bacillaceae</taxon>
        <taxon>Bacillus</taxon>
    </lineage>
</organism>
<feature type="region of interest" description="Disordered" evidence="1">
    <location>
        <begin position="1"/>
        <end position="50"/>
    </location>
</feature>
<sequence>MSENNHENEENRRDAAGARVQNSGNSSVVVNVNTDQDQAQTQTQTQDGEE</sequence>
<dbReference type="EMBL" id="CP048852">
    <property type="protein sequence ID" value="QIW81302.1"/>
    <property type="molecule type" value="Genomic_DNA"/>
</dbReference>
<proteinExistence type="predicted"/>
<gene>
    <name evidence="2" type="ORF">G4P54_16695</name>
</gene>